<organism evidence="8 10">
    <name type="scientific">Bursaphelenchus xylophilus</name>
    <name type="common">Pinewood nematode worm</name>
    <name type="synonym">Aphelenchoides xylophilus</name>
    <dbReference type="NCBI Taxonomy" id="6326"/>
    <lineage>
        <taxon>Eukaryota</taxon>
        <taxon>Metazoa</taxon>
        <taxon>Ecdysozoa</taxon>
        <taxon>Nematoda</taxon>
        <taxon>Chromadorea</taxon>
        <taxon>Rhabditida</taxon>
        <taxon>Tylenchina</taxon>
        <taxon>Tylenchomorpha</taxon>
        <taxon>Aphelenchoidea</taxon>
        <taxon>Aphelenchoididae</taxon>
        <taxon>Bursaphelenchus</taxon>
    </lineage>
</organism>
<protein>
    <submittedName>
        <fullName evidence="7">(pine wood nematode) hypothetical protein</fullName>
    </submittedName>
</protein>
<dbReference type="SMR" id="A0A1I7RXF2"/>
<proteinExistence type="predicted"/>
<gene>
    <name evidence="7" type="ORF">BXYJ_LOCUS13099</name>
</gene>
<dbReference type="CDD" id="cd00041">
    <property type="entry name" value="CUB"/>
    <property type="match status" value="5"/>
</dbReference>
<evidence type="ECO:0000256" key="5">
    <source>
        <dbReference type="PROSITE-ProRule" id="PRU00059"/>
    </source>
</evidence>
<keyword evidence="9" id="KW-1185">Reference proteome</keyword>
<keyword evidence="3 5" id="KW-1015">Disulfide bond</keyword>
<dbReference type="EMBL" id="CAJFCV020000005">
    <property type="protein sequence ID" value="CAG9126353.1"/>
    <property type="molecule type" value="Genomic_DNA"/>
</dbReference>
<keyword evidence="4" id="KW-0325">Glycoprotein</keyword>
<feature type="domain" description="CUB" evidence="6">
    <location>
        <begin position="36"/>
        <end position="163"/>
    </location>
</feature>
<evidence type="ECO:0000259" key="6">
    <source>
        <dbReference type="PROSITE" id="PS01180"/>
    </source>
</evidence>
<evidence type="ECO:0000313" key="10">
    <source>
        <dbReference type="WBParaSite" id="BXY_0541800.1"/>
    </source>
</evidence>
<keyword evidence="1" id="KW-0732">Signal</keyword>
<feature type="domain" description="CUB" evidence="6">
    <location>
        <begin position="422"/>
        <end position="549"/>
    </location>
</feature>
<dbReference type="FunFam" id="2.60.120.290:FF:000003">
    <property type="entry name" value="Neuropilin"/>
    <property type="match status" value="1"/>
</dbReference>
<dbReference type="Proteomes" id="UP000095284">
    <property type="component" value="Unplaced"/>
</dbReference>
<keyword evidence="2" id="KW-0677">Repeat</keyword>
<feature type="domain" description="CUB" evidence="6">
    <location>
        <begin position="689"/>
        <end position="858"/>
    </location>
</feature>
<dbReference type="PANTHER" id="PTHR24251">
    <property type="entry name" value="OVOCHYMASE-RELATED"/>
    <property type="match status" value="1"/>
</dbReference>
<dbReference type="Pfam" id="PF00431">
    <property type="entry name" value="CUB"/>
    <property type="match status" value="6"/>
</dbReference>
<reference evidence="10" key="1">
    <citation type="submission" date="2016-11" db="UniProtKB">
        <authorList>
            <consortium name="WormBaseParasite"/>
        </authorList>
    </citation>
    <scope>IDENTIFICATION</scope>
</reference>
<dbReference type="Proteomes" id="UP000582659">
    <property type="component" value="Unassembled WGS sequence"/>
</dbReference>
<dbReference type="AlphaFoldDB" id="A0A1I7RXF2"/>
<dbReference type="InterPro" id="IPR000859">
    <property type="entry name" value="CUB_dom"/>
</dbReference>
<dbReference type="OrthoDB" id="5863188at2759"/>
<dbReference type="SMART" id="SM00042">
    <property type="entry name" value="CUB"/>
    <property type="match status" value="5"/>
</dbReference>
<evidence type="ECO:0000313" key="9">
    <source>
        <dbReference type="Proteomes" id="UP000659654"/>
    </source>
</evidence>
<evidence type="ECO:0000256" key="4">
    <source>
        <dbReference type="ARBA" id="ARBA00023180"/>
    </source>
</evidence>
<name>A0A1I7RXF2_BURXY</name>
<dbReference type="eggNOG" id="KOG4292">
    <property type="taxonomic scope" value="Eukaryota"/>
</dbReference>
<feature type="disulfide bond" evidence="5">
    <location>
        <begin position="164"/>
        <end position="191"/>
    </location>
</feature>
<feature type="domain" description="CUB" evidence="6">
    <location>
        <begin position="295"/>
        <end position="415"/>
    </location>
</feature>
<evidence type="ECO:0000313" key="8">
    <source>
        <dbReference type="Proteomes" id="UP000095284"/>
    </source>
</evidence>
<evidence type="ECO:0000256" key="1">
    <source>
        <dbReference type="ARBA" id="ARBA00022729"/>
    </source>
</evidence>
<reference evidence="7" key="2">
    <citation type="submission" date="2020-09" db="EMBL/GenBank/DDBJ databases">
        <authorList>
            <person name="Kikuchi T."/>
        </authorList>
    </citation>
    <scope>NUCLEOTIDE SEQUENCE</scope>
    <source>
        <strain evidence="7">Ka4C1</strain>
    </source>
</reference>
<feature type="domain" description="CUB" evidence="6">
    <location>
        <begin position="164"/>
        <end position="293"/>
    </location>
</feature>
<dbReference type="Proteomes" id="UP000659654">
    <property type="component" value="Unassembled WGS sequence"/>
</dbReference>
<dbReference type="EMBL" id="CAJFDI010000005">
    <property type="protein sequence ID" value="CAD5233008.1"/>
    <property type="molecule type" value="Genomic_DNA"/>
</dbReference>
<accession>A0A1I7RXF2</accession>
<sequence length="1008" mass="114169">MRNSQRCSKKKGFLSPSLLILHALSSKNIAEYLGSCGFHTHAMEGEIVSPGYPDVDYPNYASCLWEISVPPGFHVKLNFDRLDIAKSAGCLKDYLAVYQEHQSRGKDPMRNYLFYFDHDELVKRICGIDAIAPIETESRRVRLNFTTNNDITARGFRLTWEAKCGTVFQLNHGEVMSPFYPSYYPNEDMECIYQINPPTKYTQIVTIRIDDLELDDTLVDGKRKPCGSDYVQIIDVAANRVAFTACGRNNEEAGFSPISIKGPVAVRFVSNTTFFQDNKRKRMRGFHLTYALSDCGGEIVLDEETSHMTGTITSPSFPLPYHHKLNCVWNVTAPDGYVIAAKFRQMDIEGSEQCYFDYIELWDGVEATNTTTWGRICGQTPPFGTKMTKTNNMLIQFHTDETTSKGGFSLVLTATLGPEKGCGGEIRADAEWRTIQPPLSKGEEMDTYMNNLRCWWRISADKGSVIEFKLSDVDLEQRRVMGNGSCYDFLAIYDGPQGISPWLLRPSCLAKDFDQEHLHYYSSYKKADVYFETDSSDAFGGFTLQFRAIEPDCGGVYTAKAGEDQLLVYNSQRTLTRTHQRYKRCRFFIRGEENEPIELSMNSFSFPTKTAKCDEEFFEVSDVGTVAECQHPACATEQKDAQNIYRTCGSNVFWRFVSKTSLVQIVTSVVLQSQFTSSFNLTYTLLDSCNRTITVDDPYSRFASGRVHSPNFPYQYDANSTCITRIKVPDEYRILLVFKQFMIERGAYTLRRNPYWRRIQGEPGSRGIPRLYSKRQVGQFRGIGGQMTSFGGISKFFDDNCKFDALRVTYNMTGNLTKTLCGFATPPPVLTAQNQMVLNFTSDASSNHGGFDANYYLIKTYQQEYQKLYEYAPIYEKSGVVVNLGFPGYSVNTTYRAFVLPPRGMTCEMSITRYLNKDPVTCNNGDVLKVATVTDDGTHWTEIECASEMSVRKISAGLVQKEIQSFKIEFNTDSDAANDGRGFMATWDCSEAVTEVLVTDQWDTKIVT</sequence>
<evidence type="ECO:0000313" key="7">
    <source>
        <dbReference type="EMBL" id="CAD5233008.1"/>
    </source>
</evidence>
<feature type="disulfide bond" evidence="5">
    <location>
        <begin position="36"/>
        <end position="63"/>
    </location>
</feature>
<dbReference type="PROSITE" id="PS01180">
    <property type="entry name" value="CUB"/>
    <property type="match status" value="6"/>
</dbReference>
<feature type="domain" description="CUB" evidence="6">
    <location>
        <begin position="553"/>
        <end position="686"/>
    </location>
</feature>
<dbReference type="InterPro" id="IPR035914">
    <property type="entry name" value="Sperma_CUB_dom_sf"/>
</dbReference>
<evidence type="ECO:0000256" key="2">
    <source>
        <dbReference type="ARBA" id="ARBA00022737"/>
    </source>
</evidence>
<comment type="caution">
    <text evidence="5">Lacks conserved residue(s) required for the propagation of feature annotation.</text>
</comment>
<dbReference type="Gene3D" id="2.60.120.290">
    <property type="entry name" value="Spermadhesin, CUB domain"/>
    <property type="match status" value="6"/>
</dbReference>
<evidence type="ECO:0000256" key="3">
    <source>
        <dbReference type="ARBA" id="ARBA00023157"/>
    </source>
</evidence>
<dbReference type="SUPFAM" id="SSF49854">
    <property type="entry name" value="Spermadhesin, CUB domain"/>
    <property type="match status" value="6"/>
</dbReference>
<dbReference type="PANTHER" id="PTHR24251:SF30">
    <property type="entry name" value="MEMBRANE FRIZZLED-RELATED PROTEIN"/>
    <property type="match status" value="1"/>
</dbReference>
<dbReference type="WBParaSite" id="BXY_0541800.1">
    <property type="protein sequence ID" value="BXY_0541800.1"/>
    <property type="gene ID" value="BXY_0541800"/>
</dbReference>